<comment type="similarity">
    <text evidence="1">Belongs to the short-chain dehydrogenases/reductases (SDR) family.</text>
</comment>
<dbReference type="PROSITE" id="PS00061">
    <property type="entry name" value="ADH_SHORT"/>
    <property type="match status" value="1"/>
</dbReference>
<dbReference type="SUPFAM" id="SSF51735">
    <property type="entry name" value="NAD(P)-binding Rossmann-fold domains"/>
    <property type="match status" value="1"/>
</dbReference>
<evidence type="ECO:0000256" key="1">
    <source>
        <dbReference type="ARBA" id="ARBA00006484"/>
    </source>
</evidence>
<organism evidence="4 5">
    <name type="scientific">Umbelopsis vinacea</name>
    <dbReference type="NCBI Taxonomy" id="44442"/>
    <lineage>
        <taxon>Eukaryota</taxon>
        <taxon>Fungi</taxon>
        <taxon>Fungi incertae sedis</taxon>
        <taxon>Mucoromycota</taxon>
        <taxon>Mucoromycotina</taxon>
        <taxon>Umbelopsidomycetes</taxon>
        <taxon>Umbelopsidales</taxon>
        <taxon>Umbelopsidaceae</taxon>
        <taxon>Umbelopsis</taxon>
    </lineage>
</organism>
<evidence type="ECO:0000256" key="2">
    <source>
        <dbReference type="ARBA" id="ARBA00022857"/>
    </source>
</evidence>
<dbReference type="Pfam" id="PF00106">
    <property type="entry name" value="adh_short"/>
    <property type="match status" value="1"/>
</dbReference>
<evidence type="ECO:0000313" key="4">
    <source>
        <dbReference type="EMBL" id="KAG2173889.1"/>
    </source>
</evidence>
<proteinExistence type="inferred from homology"/>
<dbReference type="Gene3D" id="3.40.50.720">
    <property type="entry name" value="NAD(P)-binding Rossmann-like Domain"/>
    <property type="match status" value="1"/>
</dbReference>
<dbReference type="EMBL" id="JAEPRA010000017">
    <property type="protein sequence ID" value="KAG2173889.1"/>
    <property type="molecule type" value="Genomic_DNA"/>
</dbReference>
<comment type="caution">
    <text evidence="4">The sequence shown here is derived from an EMBL/GenBank/DDBJ whole genome shotgun (WGS) entry which is preliminary data.</text>
</comment>
<dbReference type="GO" id="GO:0016491">
    <property type="term" value="F:oxidoreductase activity"/>
    <property type="evidence" value="ECO:0007669"/>
    <property type="project" value="UniProtKB-KW"/>
</dbReference>
<keyword evidence="5" id="KW-1185">Reference proteome</keyword>
<gene>
    <name evidence="4" type="ORF">INT44_000002</name>
</gene>
<dbReference type="InterPro" id="IPR002347">
    <property type="entry name" value="SDR_fam"/>
</dbReference>
<dbReference type="PANTHER" id="PTHR24320">
    <property type="entry name" value="RETINOL DEHYDROGENASE"/>
    <property type="match status" value="1"/>
</dbReference>
<keyword evidence="2" id="KW-0521">NADP</keyword>
<dbReference type="PANTHER" id="PTHR24320:SF283">
    <property type="entry name" value="RETINOL DEHYDROGENASE 11"/>
    <property type="match status" value="1"/>
</dbReference>
<reference evidence="4" key="1">
    <citation type="submission" date="2020-12" db="EMBL/GenBank/DDBJ databases">
        <title>Metabolic potential, ecology and presence of endohyphal bacteria is reflected in genomic diversity of Mucoromycotina.</title>
        <authorList>
            <person name="Muszewska A."/>
            <person name="Okrasinska A."/>
            <person name="Steczkiewicz K."/>
            <person name="Drgas O."/>
            <person name="Orlowska M."/>
            <person name="Perlinska-Lenart U."/>
            <person name="Aleksandrzak-Piekarczyk T."/>
            <person name="Szatraj K."/>
            <person name="Zielenkiewicz U."/>
            <person name="Pilsyk S."/>
            <person name="Malc E."/>
            <person name="Mieczkowski P."/>
            <person name="Kruszewska J.S."/>
            <person name="Biernat P."/>
            <person name="Pawlowska J."/>
        </authorList>
    </citation>
    <scope>NUCLEOTIDE SEQUENCE</scope>
    <source>
        <strain evidence="4">WA0000051536</strain>
    </source>
</reference>
<dbReference type="Proteomes" id="UP000612746">
    <property type="component" value="Unassembled WGS sequence"/>
</dbReference>
<keyword evidence="3" id="KW-0560">Oxidoreductase</keyword>
<dbReference type="AlphaFoldDB" id="A0A8H7UBW1"/>
<evidence type="ECO:0000256" key="3">
    <source>
        <dbReference type="ARBA" id="ARBA00023002"/>
    </source>
</evidence>
<name>A0A8H7UBW1_9FUNG</name>
<dbReference type="InterPro" id="IPR036291">
    <property type="entry name" value="NAD(P)-bd_dom_sf"/>
</dbReference>
<sequence length="332" mass="36483">MAFTHNHTRKVVLITGASDGLGLAAAKKYAQAGFTTVLAGRSKEKLAKAAEAVRVAANIKESQADQKVYSLCFDLSDLDTVRRGAAEFLNFNLPLNVLINNAGIFTTARDFTKDSNVFEKTIMVNMVAPLLFTELLITRMKESGGGKILIVSSNMHHPEQTAPLAKTKVIISSGLMLNDRDAKRLILPLDNLDGSKAWDGQDFYAASKLADIWWAYVLADKLSNSEPRITVNAFCPGPVPATSLAREYPWILRKMAPLIFPLFLSNVLTPEKSAEQYLAYGTDPKFALDNGLYYQRGEKDKSSDESHDMVKAKTVYNLACQASGLEDRQVAV</sequence>
<dbReference type="InterPro" id="IPR020904">
    <property type="entry name" value="Sc_DH/Rdtase_CS"/>
</dbReference>
<evidence type="ECO:0000313" key="5">
    <source>
        <dbReference type="Proteomes" id="UP000612746"/>
    </source>
</evidence>
<protein>
    <submittedName>
        <fullName evidence="4">Uncharacterized protein</fullName>
    </submittedName>
</protein>
<dbReference type="PRINTS" id="PR00081">
    <property type="entry name" value="GDHRDH"/>
</dbReference>
<dbReference type="OrthoDB" id="542013at2759"/>
<accession>A0A8H7UBW1</accession>